<dbReference type="PANTHER" id="PTHR43297:SF2">
    <property type="entry name" value="DIPEPTIDE TRANSPORT ATP-BINDING PROTEIN DPPD"/>
    <property type="match status" value="1"/>
</dbReference>
<keyword evidence="5" id="KW-0547">Nucleotide-binding</keyword>
<dbReference type="EMBL" id="VZDO01000023">
    <property type="protein sequence ID" value="KAB0676450.1"/>
    <property type="molecule type" value="Genomic_DNA"/>
</dbReference>
<keyword evidence="10" id="KW-1185">Reference proteome</keyword>
<dbReference type="AlphaFoldDB" id="A0A7V7PKV1"/>
<dbReference type="Gene3D" id="3.40.50.300">
    <property type="entry name" value="P-loop containing nucleotide triphosphate hydrolases"/>
    <property type="match status" value="1"/>
</dbReference>
<evidence type="ECO:0000259" key="8">
    <source>
        <dbReference type="PROSITE" id="PS50893"/>
    </source>
</evidence>
<evidence type="ECO:0000256" key="5">
    <source>
        <dbReference type="ARBA" id="ARBA00022741"/>
    </source>
</evidence>
<evidence type="ECO:0000256" key="2">
    <source>
        <dbReference type="ARBA" id="ARBA00005417"/>
    </source>
</evidence>
<evidence type="ECO:0000313" key="9">
    <source>
        <dbReference type="EMBL" id="KAB0676450.1"/>
    </source>
</evidence>
<keyword evidence="6 9" id="KW-0067">ATP-binding</keyword>
<keyword evidence="4" id="KW-1003">Cell membrane</keyword>
<gene>
    <name evidence="9" type="ORF">F6X38_21410</name>
</gene>
<dbReference type="GO" id="GO:0005524">
    <property type="term" value="F:ATP binding"/>
    <property type="evidence" value="ECO:0007669"/>
    <property type="project" value="UniProtKB-KW"/>
</dbReference>
<evidence type="ECO:0000256" key="3">
    <source>
        <dbReference type="ARBA" id="ARBA00022448"/>
    </source>
</evidence>
<dbReference type="InterPro" id="IPR027417">
    <property type="entry name" value="P-loop_NTPase"/>
</dbReference>
<evidence type="ECO:0000313" key="10">
    <source>
        <dbReference type="Proteomes" id="UP000432089"/>
    </source>
</evidence>
<comment type="similarity">
    <text evidence="2">Belongs to the ABC transporter superfamily.</text>
</comment>
<dbReference type="Pfam" id="PF00005">
    <property type="entry name" value="ABC_tran"/>
    <property type="match status" value="1"/>
</dbReference>
<proteinExistence type="inferred from homology"/>
<dbReference type="SUPFAM" id="SSF52540">
    <property type="entry name" value="P-loop containing nucleoside triphosphate hydrolases"/>
    <property type="match status" value="1"/>
</dbReference>
<name>A0A7V7PKV1_9HYPH</name>
<dbReference type="InterPro" id="IPR003439">
    <property type="entry name" value="ABC_transporter-like_ATP-bd"/>
</dbReference>
<dbReference type="PANTHER" id="PTHR43297">
    <property type="entry name" value="OLIGOPEPTIDE TRANSPORT ATP-BINDING PROTEIN APPD"/>
    <property type="match status" value="1"/>
</dbReference>
<sequence length="274" mass="28915">MAEPVLTLRDLAVSFPGAAAPAVRSVSLTLGRERLAIVGESGSGKSVTARALMNLLPPTARVSAGEMRLGSTDLLKLDGRGWRSVRGARMGLVLQDPKFSLNPALTVGNQVGETLLLHGKLSRSERRERVLAALGDVGLPEPGRLYDSHPAELSGGMGQRVMIAAMIVAEPELLIADEATSALDREVGDQVLGLLTRMAEERGMALLTISHDLAGVDRFADRVVVMRNGAIVDELAASAISRAAHPYTRGLWEARPSAATHGRRLPVVAADAAS</sequence>
<dbReference type="GO" id="GO:0016887">
    <property type="term" value="F:ATP hydrolysis activity"/>
    <property type="evidence" value="ECO:0007669"/>
    <property type="project" value="InterPro"/>
</dbReference>
<keyword evidence="7" id="KW-0472">Membrane</keyword>
<keyword evidence="3" id="KW-0813">Transport</keyword>
<accession>A0A7V7PKV1</accession>
<protein>
    <submittedName>
        <fullName evidence="9">ABC transporter ATP-binding protein</fullName>
    </submittedName>
</protein>
<reference evidence="9 10" key="1">
    <citation type="submission" date="2019-09" db="EMBL/GenBank/DDBJ databases">
        <title>YIM 132180 draft genome.</title>
        <authorList>
            <person name="Zhang K."/>
        </authorList>
    </citation>
    <scope>NUCLEOTIDE SEQUENCE [LARGE SCALE GENOMIC DNA]</scope>
    <source>
        <strain evidence="9 10">YIM 132180</strain>
    </source>
</reference>
<dbReference type="RefSeq" id="WP_150973435.1">
    <property type="nucleotide sequence ID" value="NZ_VZDO01000023.1"/>
</dbReference>
<evidence type="ECO:0000256" key="6">
    <source>
        <dbReference type="ARBA" id="ARBA00022840"/>
    </source>
</evidence>
<dbReference type="PROSITE" id="PS50893">
    <property type="entry name" value="ABC_TRANSPORTER_2"/>
    <property type="match status" value="1"/>
</dbReference>
<dbReference type="InterPro" id="IPR003593">
    <property type="entry name" value="AAA+_ATPase"/>
</dbReference>
<dbReference type="Proteomes" id="UP000432089">
    <property type="component" value="Unassembled WGS sequence"/>
</dbReference>
<dbReference type="CDD" id="cd03257">
    <property type="entry name" value="ABC_NikE_OppD_transporters"/>
    <property type="match status" value="1"/>
</dbReference>
<feature type="domain" description="ABC transporter" evidence="8">
    <location>
        <begin position="6"/>
        <end position="253"/>
    </location>
</feature>
<comment type="caution">
    <text evidence="9">The sequence shown here is derived from an EMBL/GenBank/DDBJ whole genome shotgun (WGS) entry which is preliminary data.</text>
</comment>
<dbReference type="SMART" id="SM00382">
    <property type="entry name" value="AAA"/>
    <property type="match status" value="1"/>
</dbReference>
<dbReference type="InterPro" id="IPR050388">
    <property type="entry name" value="ABC_Ni/Peptide_Import"/>
</dbReference>
<comment type="subcellular location">
    <subcellularLocation>
        <location evidence="1">Cell inner membrane</location>
        <topology evidence="1">Peripheral membrane protein</topology>
    </subcellularLocation>
</comment>
<evidence type="ECO:0000256" key="7">
    <source>
        <dbReference type="ARBA" id="ARBA00023136"/>
    </source>
</evidence>
<dbReference type="GO" id="GO:0005886">
    <property type="term" value="C:plasma membrane"/>
    <property type="evidence" value="ECO:0007669"/>
    <property type="project" value="UniProtKB-SubCell"/>
</dbReference>
<organism evidence="9 10">
    <name type="scientific">Plantimonas leprariae</name>
    <dbReference type="NCBI Taxonomy" id="2615207"/>
    <lineage>
        <taxon>Bacteria</taxon>
        <taxon>Pseudomonadati</taxon>
        <taxon>Pseudomonadota</taxon>
        <taxon>Alphaproteobacteria</taxon>
        <taxon>Hyphomicrobiales</taxon>
        <taxon>Aurantimonadaceae</taxon>
        <taxon>Plantimonas</taxon>
    </lineage>
</organism>
<evidence type="ECO:0000256" key="1">
    <source>
        <dbReference type="ARBA" id="ARBA00004417"/>
    </source>
</evidence>
<evidence type="ECO:0000256" key="4">
    <source>
        <dbReference type="ARBA" id="ARBA00022475"/>
    </source>
</evidence>